<reference evidence="1 2" key="1">
    <citation type="journal article" date="2015" name="Nature">
        <title>rRNA introns, odd ribosomes, and small enigmatic genomes across a large radiation of phyla.</title>
        <authorList>
            <person name="Brown C.T."/>
            <person name="Hug L.A."/>
            <person name="Thomas B.C."/>
            <person name="Sharon I."/>
            <person name="Castelle C.J."/>
            <person name="Singh A."/>
            <person name="Wilkins M.J."/>
            <person name="Williams K.H."/>
            <person name="Banfield J.F."/>
        </authorList>
    </citation>
    <scope>NUCLEOTIDE SEQUENCE [LARGE SCALE GENOMIC DNA]</scope>
</reference>
<dbReference type="AlphaFoldDB" id="A0A0G0UBH1"/>
<organism evidence="1 2">
    <name type="scientific">Candidatus Uhrbacteria bacterium GW2011_GWC2_41_11</name>
    <dbReference type="NCBI Taxonomy" id="1618985"/>
    <lineage>
        <taxon>Bacteria</taxon>
        <taxon>Candidatus Uhriibacteriota</taxon>
    </lineage>
</organism>
<protein>
    <submittedName>
        <fullName evidence="1">Uncharacterized protein</fullName>
    </submittedName>
</protein>
<name>A0A0G0UBH1_9BACT</name>
<accession>A0A0G0UBH1</accession>
<evidence type="ECO:0000313" key="1">
    <source>
        <dbReference type="EMBL" id="KKR86313.1"/>
    </source>
</evidence>
<evidence type="ECO:0000313" key="2">
    <source>
        <dbReference type="Proteomes" id="UP000034616"/>
    </source>
</evidence>
<dbReference type="EMBL" id="LCAH01000015">
    <property type="protein sequence ID" value="KKR86313.1"/>
    <property type="molecule type" value="Genomic_DNA"/>
</dbReference>
<gene>
    <name evidence="1" type="ORF">UU35_C0015G0008</name>
</gene>
<comment type="caution">
    <text evidence="1">The sequence shown here is derived from an EMBL/GenBank/DDBJ whole genome shotgun (WGS) entry which is preliminary data.</text>
</comment>
<dbReference type="Proteomes" id="UP000034616">
    <property type="component" value="Unassembled WGS sequence"/>
</dbReference>
<sequence length="49" mass="5266">MKKELILAGKVVALCCTVAGLFFSINGQWHESSIAWNATAAVLWLCSLA</sequence>
<proteinExistence type="predicted"/>